<sequence length="189" mass="20985">MLDPLSIATSFSTIVGLLSNFKSERSGGQLSEFITWLKEKHHEDVVSGIEQNQMLSRQLQSLLVLNHHDLVTRLDSLDMILASIATNIDTFSSLATTIRPDSIFSEQAISIVKQFVVSGASEIWESSELGTREPAFIFLGGSGRVNINEPRFVEDDLKTLVEFGILRLDYGSKGTRKFIITRKAVQLVA</sequence>
<proteinExistence type="predicted"/>
<name>A0A9X2WUN7_9GAMM</name>
<dbReference type="RefSeq" id="WP_014609910.1">
    <property type="nucleotide sequence ID" value="NZ_JAMTCC010000011.1"/>
</dbReference>
<gene>
    <name evidence="1" type="ORF">NE536_08525</name>
</gene>
<comment type="caution">
    <text evidence="1">The sequence shown here is derived from an EMBL/GenBank/DDBJ whole genome shotgun (WGS) entry which is preliminary data.</text>
</comment>
<accession>A0A9X2WUN7</accession>
<evidence type="ECO:0000313" key="2">
    <source>
        <dbReference type="Proteomes" id="UP001155604"/>
    </source>
</evidence>
<dbReference type="AlphaFoldDB" id="A0A9X2WUN7"/>
<reference evidence="1" key="1">
    <citation type="journal article" date="2023" name="Int. J. Syst. Evol. Microbiol.">
        <title>&lt;i&gt;Shewanella septentrionalis&lt;/i&gt; sp. nov. and &lt;i&gt;Shewanella holmiensis&lt;/i&gt; sp. nov., isolated from Baltic Sea water and sediments.</title>
        <authorList>
            <person name="Martin-Rodriguez A.J."/>
            <person name="Thorell K."/>
            <person name="Joffre E."/>
            <person name="Jensie-Markopoulos S."/>
            <person name="Moore E.R.B."/>
            <person name="Sjoling A."/>
        </authorList>
    </citation>
    <scope>NUCLEOTIDE SEQUENCE</scope>
    <source>
        <strain evidence="1">SP1W3</strain>
    </source>
</reference>
<keyword evidence="2" id="KW-1185">Reference proteome</keyword>
<organism evidence="1 2">
    <name type="scientific">Shewanella septentrionalis</name>
    <dbReference type="NCBI Taxonomy" id="2952223"/>
    <lineage>
        <taxon>Bacteria</taxon>
        <taxon>Pseudomonadati</taxon>
        <taxon>Pseudomonadota</taxon>
        <taxon>Gammaproteobacteria</taxon>
        <taxon>Alteromonadales</taxon>
        <taxon>Shewanellaceae</taxon>
        <taxon>Shewanella</taxon>
    </lineage>
</organism>
<dbReference type="EMBL" id="JAMTCC010000011">
    <property type="protein sequence ID" value="MCT7945417.1"/>
    <property type="molecule type" value="Genomic_DNA"/>
</dbReference>
<dbReference type="Proteomes" id="UP001155604">
    <property type="component" value="Unassembled WGS sequence"/>
</dbReference>
<evidence type="ECO:0000313" key="1">
    <source>
        <dbReference type="EMBL" id="MCT7945417.1"/>
    </source>
</evidence>
<protein>
    <submittedName>
        <fullName evidence="1">Uncharacterized protein</fullName>
    </submittedName>
</protein>